<organism evidence="5 6">
    <name type="scientific">Streptacidiphilus jiangxiensis</name>
    <dbReference type="NCBI Taxonomy" id="235985"/>
    <lineage>
        <taxon>Bacteria</taxon>
        <taxon>Bacillati</taxon>
        <taxon>Actinomycetota</taxon>
        <taxon>Actinomycetes</taxon>
        <taxon>Kitasatosporales</taxon>
        <taxon>Streptomycetaceae</taxon>
        <taxon>Streptacidiphilus</taxon>
    </lineage>
</organism>
<keyword evidence="6" id="KW-1185">Reference proteome</keyword>
<proteinExistence type="predicted"/>
<dbReference type="STRING" id="235985.SAMN05414137_101386"/>
<evidence type="ECO:0000313" key="5">
    <source>
        <dbReference type="EMBL" id="SEK28950.1"/>
    </source>
</evidence>
<keyword evidence="5" id="KW-0479">Metal-binding</keyword>
<feature type="region of interest" description="Disordered" evidence="3">
    <location>
        <begin position="100"/>
        <end position="127"/>
    </location>
</feature>
<reference evidence="6" key="1">
    <citation type="submission" date="2016-10" db="EMBL/GenBank/DDBJ databases">
        <authorList>
            <person name="Varghese N."/>
        </authorList>
    </citation>
    <scope>NUCLEOTIDE SEQUENCE [LARGE SCALE GENOMIC DNA]</scope>
    <source>
        <strain evidence="6">DSM 45096 / BCRC 16803 / CGMCC 4.1857 / CIP 109030 / JCM 12277 / KCTC 19219 / NBRC 100920 / 33214</strain>
    </source>
</reference>
<evidence type="ECO:0000256" key="3">
    <source>
        <dbReference type="SAM" id="MobiDB-lite"/>
    </source>
</evidence>
<keyword evidence="5" id="KW-0862">Zinc</keyword>
<feature type="region of interest" description="Disordered" evidence="3">
    <location>
        <begin position="152"/>
        <end position="178"/>
    </location>
</feature>
<dbReference type="Pfam" id="PF13490">
    <property type="entry name" value="zf-HC2"/>
    <property type="match status" value="1"/>
</dbReference>
<evidence type="ECO:0000313" key="6">
    <source>
        <dbReference type="Proteomes" id="UP000183015"/>
    </source>
</evidence>
<dbReference type="RefSeq" id="WP_052438294.1">
    <property type="nucleotide sequence ID" value="NZ_BBPN01000002.1"/>
</dbReference>
<dbReference type="GO" id="GO:0008270">
    <property type="term" value="F:zinc ion binding"/>
    <property type="evidence" value="ECO:0007669"/>
    <property type="project" value="UniProtKB-KW"/>
</dbReference>
<feature type="compositionally biased region" description="Basic and acidic residues" evidence="3">
    <location>
        <begin position="167"/>
        <end position="178"/>
    </location>
</feature>
<dbReference type="InterPro" id="IPR041916">
    <property type="entry name" value="Anti_sigma_zinc_sf"/>
</dbReference>
<sequence>MSEQPRRVPRSEVGELRVTQVSVAVTAPQQQEHHLGDRLAAFVDGELDHGARERVQAHLATCPDCLAEAEEERRLKTRLREVLPPEPSAVFMSRLMAISAPGQDSDDVGPPQGPSGPSRVRSLFGTASHGSGVGFGGAGGLGNGGLRGSSFGNGALGADHPLPGMDPRARRERGREPRAERPIAARLRTGTGPSGSMVPVQPADDQAGQTERTATVVGLAPSVPAAPRGRRLVFAAAGAFSVAAVTLSTALTGVTATSEAPPGVAPLTGTNNYVPNNYAPGVGQVAADVAGVDDAREHYAATRHSSAALPTSAPNLYPAAQLR</sequence>
<dbReference type="EMBL" id="FOAZ01000001">
    <property type="protein sequence ID" value="SEK28950.1"/>
    <property type="molecule type" value="Genomic_DNA"/>
</dbReference>
<accession>A0A1H7FXM2</accession>
<name>A0A1H7FXM2_STRJI</name>
<gene>
    <name evidence="5" type="ORF">SAMN05414137_101386</name>
</gene>
<evidence type="ECO:0000259" key="4">
    <source>
        <dbReference type="Pfam" id="PF13490"/>
    </source>
</evidence>
<evidence type="ECO:0000256" key="2">
    <source>
        <dbReference type="ARBA" id="ARBA00023163"/>
    </source>
</evidence>
<keyword evidence="2" id="KW-0804">Transcription</keyword>
<dbReference type="Proteomes" id="UP000183015">
    <property type="component" value="Unassembled WGS sequence"/>
</dbReference>
<dbReference type="InterPro" id="IPR027383">
    <property type="entry name" value="Znf_put"/>
</dbReference>
<protein>
    <submittedName>
        <fullName evidence="5">Putative zinc-finger</fullName>
    </submittedName>
</protein>
<evidence type="ECO:0000256" key="1">
    <source>
        <dbReference type="ARBA" id="ARBA00023015"/>
    </source>
</evidence>
<dbReference type="Gene3D" id="1.10.10.1320">
    <property type="entry name" value="Anti-sigma factor, zinc-finger domain"/>
    <property type="match status" value="1"/>
</dbReference>
<feature type="domain" description="Putative zinc-finger" evidence="4">
    <location>
        <begin position="37"/>
        <end position="65"/>
    </location>
</feature>
<keyword evidence="1" id="KW-0805">Transcription regulation</keyword>
<dbReference type="AlphaFoldDB" id="A0A1H7FXM2"/>
<dbReference type="eggNOG" id="COG5662">
    <property type="taxonomic scope" value="Bacteria"/>
</dbReference>
<keyword evidence="5" id="KW-0863">Zinc-finger</keyword>